<dbReference type="Proteomes" id="UP000054107">
    <property type="component" value="Unassembled WGS sequence"/>
</dbReference>
<evidence type="ECO:0000256" key="18">
    <source>
        <dbReference type="SAM" id="MobiDB-lite"/>
    </source>
</evidence>
<dbReference type="PANTHER" id="PTHR28025">
    <property type="entry name" value="DASH COMPLEX SUBUNIT DAD1"/>
    <property type="match status" value="1"/>
</dbReference>
<keyword evidence="11" id="KW-0995">Kinetochore</keyword>
<evidence type="ECO:0000256" key="13">
    <source>
        <dbReference type="ARBA" id="ARBA00023242"/>
    </source>
</evidence>
<evidence type="ECO:0000256" key="2">
    <source>
        <dbReference type="ARBA" id="ARBA00004186"/>
    </source>
</evidence>
<feature type="compositionally biased region" description="Basic and acidic residues" evidence="18">
    <location>
        <begin position="84"/>
        <end position="97"/>
    </location>
</feature>
<keyword evidence="12" id="KW-0206">Cytoskeleton</keyword>
<keyword evidence="10" id="KW-0498">Mitosis</keyword>
<evidence type="ECO:0000256" key="12">
    <source>
        <dbReference type="ARBA" id="ARBA00023212"/>
    </source>
</evidence>
<feature type="region of interest" description="Disordered" evidence="18">
    <location>
        <begin position="67"/>
        <end position="97"/>
    </location>
</feature>
<keyword evidence="9" id="KW-0493">Microtubule</keyword>
<comment type="subcellular location">
    <subcellularLocation>
        <location evidence="3">Chromosome</location>
        <location evidence="3">Centromere</location>
        <location evidence="3">Kinetochore</location>
    </subcellularLocation>
    <subcellularLocation>
        <location evidence="2">Cytoplasm</location>
        <location evidence="2">Cytoskeleton</location>
        <location evidence="2">Spindle</location>
    </subcellularLocation>
    <subcellularLocation>
        <location evidence="1">Nucleus</location>
    </subcellularLocation>
</comment>
<evidence type="ECO:0000313" key="19">
    <source>
        <dbReference type="EMBL" id="CEP15339.1"/>
    </source>
</evidence>
<keyword evidence="8" id="KW-0132">Cell division</keyword>
<evidence type="ECO:0000313" key="20">
    <source>
        <dbReference type="Proteomes" id="UP000054107"/>
    </source>
</evidence>
<sequence length="97" mass="10782">MESTARAQYEEDKAKLLEKVKSSLDQLQANLNSINRNLESANAVGSQFQASSYLWSSFHKVIAPSTDNIARQSPNTKDALPSAKELEEKSLGEEQRL</sequence>
<evidence type="ECO:0000256" key="16">
    <source>
        <dbReference type="ARBA" id="ARBA00030566"/>
    </source>
</evidence>
<proteinExistence type="inferred from homology"/>
<evidence type="ECO:0000256" key="11">
    <source>
        <dbReference type="ARBA" id="ARBA00022838"/>
    </source>
</evidence>
<evidence type="ECO:0000256" key="10">
    <source>
        <dbReference type="ARBA" id="ARBA00022776"/>
    </source>
</evidence>
<evidence type="ECO:0000256" key="15">
    <source>
        <dbReference type="ARBA" id="ARBA00023328"/>
    </source>
</evidence>
<dbReference type="GO" id="GO:0042729">
    <property type="term" value="C:DASH complex"/>
    <property type="evidence" value="ECO:0007669"/>
    <property type="project" value="InterPro"/>
</dbReference>
<evidence type="ECO:0000256" key="14">
    <source>
        <dbReference type="ARBA" id="ARBA00023306"/>
    </source>
</evidence>
<accession>A0A0B7NIJ4</accession>
<keyword evidence="13" id="KW-0539">Nucleus</keyword>
<feature type="coiled-coil region" evidence="17">
    <location>
        <begin position="6"/>
        <end position="44"/>
    </location>
</feature>
<protein>
    <recommendedName>
        <fullName evidence="5">DASH complex subunit DAD1</fullName>
    </recommendedName>
    <alternativeName>
        <fullName evidence="16">Outer kinetochore protein DAD1</fullName>
    </alternativeName>
</protein>
<keyword evidence="20" id="KW-1185">Reference proteome</keyword>
<keyword evidence="15" id="KW-0137">Centromere</keyword>
<comment type="similarity">
    <text evidence="4">Belongs to the DASH complex DAD1 family.</text>
</comment>
<dbReference type="GO" id="GO:0044732">
    <property type="term" value="C:mitotic spindle pole body"/>
    <property type="evidence" value="ECO:0007669"/>
    <property type="project" value="TreeGrafter"/>
</dbReference>
<evidence type="ECO:0000256" key="17">
    <source>
        <dbReference type="SAM" id="Coils"/>
    </source>
</evidence>
<dbReference type="GO" id="GO:0005876">
    <property type="term" value="C:spindle microtubule"/>
    <property type="evidence" value="ECO:0007669"/>
    <property type="project" value="TreeGrafter"/>
</dbReference>
<evidence type="ECO:0000256" key="7">
    <source>
        <dbReference type="ARBA" id="ARBA00022490"/>
    </source>
</evidence>
<dbReference type="EMBL" id="LN732068">
    <property type="protein sequence ID" value="CEP15339.1"/>
    <property type="molecule type" value="Genomic_DNA"/>
</dbReference>
<dbReference type="PANTHER" id="PTHR28025:SF1">
    <property type="entry name" value="DASH COMPLEX SUBUNIT DAD1"/>
    <property type="match status" value="1"/>
</dbReference>
<dbReference type="AlphaFoldDB" id="A0A0B7NIJ4"/>
<evidence type="ECO:0000256" key="1">
    <source>
        <dbReference type="ARBA" id="ARBA00004123"/>
    </source>
</evidence>
<evidence type="ECO:0000256" key="5">
    <source>
        <dbReference type="ARBA" id="ARBA00020261"/>
    </source>
</evidence>
<keyword evidence="14" id="KW-0131">Cell cycle</keyword>
<feature type="compositionally biased region" description="Polar residues" evidence="18">
    <location>
        <begin position="67"/>
        <end position="76"/>
    </location>
</feature>
<dbReference type="GO" id="GO:0072686">
    <property type="term" value="C:mitotic spindle"/>
    <property type="evidence" value="ECO:0007669"/>
    <property type="project" value="InterPro"/>
</dbReference>
<dbReference type="STRING" id="35722.A0A0B7NIJ4"/>
<dbReference type="GO" id="GO:0051010">
    <property type="term" value="F:microtubule plus-end binding"/>
    <property type="evidence" value="ECO:0007669"/>
    <property type="project" value="TreeGrafter"/>
</dbReference>
<evidence type="ECO:0000256" key="8">
    <source>
        <dbReference type="ARBA" id="ARBA00022618"/>
    </source>
</evidence>
<dbReference type="InterPro" id="IPR013958">
    <property type="entry name" value="DASH_Dad1"/>
</dbReference>
<dbReference type="Pfam" id="PF08649">
    <property type="entry name" value="DASH_Dad1"/>
    <property type="match status" value="1"/>
</dbReference>
<organism evidence="19 20">
    <name type="scientific">Parasitella parasitica</name>
    <dbReference type="NCBI Taxonomy" id="35722"/>
    <lineage>
        <taxon>Eukaryota</taxon>
        <taxon>Fungi</taxon>
        <taxon>Fungi incertae sedis</taxon>
        <taxon>Mucoromycota</taxon>
        <taxon>Mucoromycotina</taxon>
        <taxon>Mucoromycetes</taxon>
        <taxon>Mucorales</taxon>
        <taxon>Mucorineae</taxon>
        <taxon>Mucoraceae</taxon>
        <taxon>Parasitella</taxon>
    </lineage>
</organism>
<evidence type="ECO:0000256" key="6">
    <source>
        <dbReference type="ARBA" id="ARBA00022454"/>
    </source>
</evidence>
<evidence type="ECO:0000256" key="3">
    <source>
        <dbReference type="ARBA" id="ARBA00004629"/>
    </source>
</evidence>
<keyword evidence="17" id="KW-0175">Coiled coil</keyword>
<gene>
    <name evidence="19" type="primary">PARPA_09546.1 scaffold 36791</name>
</gene>
<keyword evidence="6" id="KW-0158">Chromosome</keyword>
<evidence type="ECO:0000256" key="9">
    <source>
        <dbReference type="ARBA" id="ARBA00022701"/>
    </source>
</evidence>
<name>A0A0B7NIJ4_9FUNG</name>
<dbReference type="OrthoDB" id="5566853at2759"/>
<keyword evidence="7" id="KW-0963">Cytoplasm</keyword>
<evidence type="ECO:0000256" key="4">
    <source>
        <dbReference type="ARBA" id="ARBA00010146"/>
    </source>
</evidence>
<reference evidence="19 20" key="1">
    <citation type="submission" date="2014-09" db="EMBL/GenBank/DDBJ databases">
        <authorList>
            <person name="Ellenberger Sabrina"/>
        </authorList>
    </citation>
    <scope>NUCLEOTIDE SEQUENCE [LARGE SCALE GENOMIC DNA]</scope>
    <source>
        <strain evidence="19 20">CBS 412.66</strain>
    </source>
</reference>
<dbReference type="GO" id="GO:0051301">
    <property type="term" value="P:cell division"/>
    <property type="evidence" value="ECO:0007669"/>
    <property type="project" value="UniProtKB-KW"/>
</dbReference>